<sequence length="338" mass="36859">MLSAAEEPRTPTPSHQTLSGNGSGGTEGMDDLNNVSAIQNSSMNGLDASAILDPSQLESTTASSRIPPSSNANSRPSTSASNVMGGKQSSMGFTQGKGEELSPELIKRYTEAFKLYEAKKSIKPGKTPAAEADDGKTKKDGKDAKKPDPKKTSAKDSKKAASTPQPETPPQQPQITILKNHVLLSELIILMRALMKNPKEKDLPIYLSVLPNAEEVTQRGQLTVDEFLKIMQHSPIPNQDDHFTILEAFETFDSSNFQGTIEPEELKNILLNLGETDLMTPEEVQEIIQLFTDPETKLIRYDDFLKTCLSNTDIHDPPPPKPKTTKKSSKEGNKSSAK</sequence>
<evidence type="ECO:0000256" key="1">
    <source>
        <dbReference type="ARBA" id="ARBA00022737"/>
    </source>
</evidence>
<dbReference type="SUPFAM" id="SSF47473">
    <property type="entry name" value="EF-hand"/>
    <property type="match status" value="1"/>
</dbReference>
<dbReference type="InterPro" id="IPR050230">
    <property type="entry name" value="CALM/Myosin/TropC-like"/>
</dbReference>
<dbReference type="PANTHER" id="PTHR23048:SF0">
    <property type="entry name" value="CALMODULIN LIKE 3"/>
    <property type="match status" value="1"/>
</dbReference>
<dbReference type="EMBL" id="VFQX01000036">
    <property type="protein sequence ID" value="KAF0976689.1"/>
    <property type="molecule type" value="Genomic_DNA"/>
</dbReference>
<evidence type="ECO:0000313" key="5">
    <source>
        <dbReference type="Proteomes" id="UP000444721"/>
    </source>
</evidence>
<dbReference type="RefSeq" id="XP_044561402.1">
    <property type="nucleotide sequence ID" value="XM_044707348.1"/>
</dbReference>
<dbReference type="OMA" id="PNQDDHF"/>
<dbReference type="Pfam" id="PF13499">
    <property type="entry name" value="EF-hand_7"/>
    <property type="match status" value="1"/>
</dbReference>
<name>A0A6A5BUU4_NAEFO</name>
<evidence type="ECO:0000313" key="4">
    <source>
        <dbReference type="EMBL" id="KAF0976689.1"/>
    </source>
</evidence>
<dbReference type="VEuPathDB" id="AmoebaDB:NF0128810"/>
<feature type="compositionally biased region" description="Basic and acidic residues" evidence="2">
    <location>
        <begin position="328"/>
        <end position="338"/>
    </location>
</feature>
<dbReference type="VEuPathDB" id="AmoebaDB:NF0128820"/>
<evidence type="ECO:0000256" key="2">
    <source>
        <dbReference type="SAM" id="MobiDB-lite"/>
    </source>
</evidence>
<feature type="compositionally biased region" description="Polar residues" evidence="2">
    <location>
        <begin position="33"/>
        <end position="44"/>
    </location>
</feature>
<dbReference type="AlphaFoldDB" id="A0A6A5BUU4"/>
<proteinExistence type="predicted"/>
<dbReference type="VEuPathDB" id="AmoebaDB:FDP41_003984"/>
<dbReference type="InterPro" id="IPR002048">
    <property type="entry name" value="EF_hand_dom"/>
</dbReference>
<accession>A0A6A5BUU4</accession>
<organism evidence="4 5">
    <name type="scientific">Naegleria fowleri</name>
    <name type="common">Brain eating amoeba</name>
    <dbReference type="NCBI Taxonomy" id="5763"/>
    <lineage>
        <taxon>Eukaryota</taxon>
        <taxon>Discoba</taxon>
        <taxon>Heterolobosea</taxon>
        <taxon>Tetramitia</taxon>
        <taxon>Eutetramitia</taxon>
        <taxon>Vahlkampfiidae</taxon>
        <taxon>Naegleria</taxon>
    </lineage>
</organism>
<keyword evidence="1" id="KW-0677">Repeat</keyword>
<dbReference type="PANTHER" id="PTHR23048">
    <property type="entry name" value="MYOSIN LIGHT CHAIN 1, 3"/>
    <property type="match status" value="1"/>
</dbReference>
<feature type="region of interest" description="Disordered" evidence="2">
    <location>
        <begin position="1"/>
        <end position="101"/>
    </location>
</feature>
<comment type="caution">
    <text evidence="4">The sequence shown here is derived from an EMBL/GenBank/DDBJ whole genome shotgun (WGS) entry which is preliminary data.</text>
</comment>
<dbReference type="Gene3D" id="1.10.238.10">
    <property type="entry name" value="EF-hand"/>
    <property type="match status" value="1"/>
</dbReference>
<dbReference type="OrthoDB" id="435273at2759"/>
<feature type="compositionally biased region" description="Basic and acidic residues" evidence="2">
    <location>
        <begin position="133"/>
        <end position="159"/>
    </location>
</feature>
<gene>
    <name evidence="4" type="ORF">FDP41_003984</name>
</gene>
<protein>
    <recommendedName>
        <fullName evidence="3">EF-hand domain-containing protein</fullName>
    </recommendedName>
</protein>
<feature type="region of interest" description="Disordered" evidence="2">
    <location>
        <begin position="310"/>
        <end position="338"/>
    </location>
</feature>
<dbReference type="GO" id="GO:0016460">
    <property type="term" value="C:myosin II complex"/>
    <property type="evidence" value="ECO:0007669"/>
    <property type="project" value="TreeGrafter"/>
</dbReference>
<dbReference type="VEuPathDB" id="AmoebaDB:NfTy_069890"/>
<feature type="domain" description="EF-hand" evidence="3">
    <location>
        <begin position="245"/>
        <end position="306"/>
    </location>
</feature>
<reference evidence="4 5" key="1">
    <citation type="journal article" date="2019" name="Sci. Rep.">
        <title>Nanopore sequencing improves the draft genome of the human pathogenic amoeba Naegleria fowleri.</title>
        <authorList>
            <person name="Liechti N."/>
            <person name="Schurch N."/>
            <person name="Bruggmann R."/>
            <person name="Wittwer M."/>
        </authorList>
    </citation>
    <scope>NUCLEOTIDE SEQUENCE [LARGE SCALE GENOMIC DNA]</scope>
    <source>
        <strain evidence="4 5">ATCC 30894</strain>
    </source>
</reference>
<dbReference type="GeneID" id="68111202"/>
<feature type="compositionally biased region" description="Polar residues" evidence="2">
    <location>
        <begin position="56"/>
        <end position="93"/>
    </location>
</feature>
<dbReference type="Proteomes" id="UP000444721">
    <property type="component" value="Unassembled WGS sequence"/>
</dbReference>
<dbReference type="InterPro" id="IPR011992">
    <property type="entry name" value="EF-hand-dom_pair"/>
</dbReference>
<dbReference type="GO" id="GO:0005509">
    <property type="term" value="F:calcium ion binding"/>
    <property type="evidence" value="ECO:0007669"/>
    <property type="project" value="InterPro"/>
</dbReference>
<evidence type="ECO:0000259" key="3">
    <source>
        <dbReference type="Pfam" id="PF13499"/>
    </source>
</evidence>
<feature type="region of interest" description="Disordered" evidence="2">
    <location>
        <begin position="123"/>
        <end position="175"/>
    </location>
</feature>
<keyword evidence="5" id="KW-1185">Reference proteome</keyword>